<accession>A0A0H3FFP6</accession>
<geneLocation type="plasmid" evidence="3 4">
    <name>pRAHAQ01</name>
</geneLocation>
<dbReference type="EMBL" id="CP002506">
    <property type="protein sequence ID" value="ADW76147.1"/>
    <property type="molecule type" value="Genomic_DNA"/>
</dbReference>
<keyword evidence="1" id="KW-1133">Transmembrane helix</keyword>
<dbReference type="NCBIfam" id="TIGR03349">
    <property type="entry name" value="IV_VI_DotU"/>
    <property type="match status" value="1"/>
</dbReference>
<dbReference type="Gene3D" id="1.25.40.590">
    <property type="entry name" value="Type IV / VI secretion system, DotU"/>
    <property type="match status" value="1"/>
</dbReference>
<dbReference type="KEGG" id="rah:Rahaq_4566"/>
<name>A0A0H3FFP6_RAHSY</name>
<dbReference type="NCBIfam" id="NF038239">
    <property type="entry name" value="T6SS_TssL_short"/>
    <property type="match status" value="1"/>
</dbReference>
<keyword evidence="1" id="KW-0812">Transmembrane</keyword>
<dbReference type="eggNOG" id="COG3455">
    <property type="taxonomic scope" value="Bacteria"/>
</dbReference>
<reference evidence="3 4" key="2">
    <citation type="journal article" date="2012" name="J. Bacteriol.">
        <title>Complete Genome Sequence of Rahnella sp. Strain Y9602, a Gammaproteobacterium Isolate from Metal- and Radionuclide-Contaminated Soil.</title>
        <authorList>
            <person name="Martinez R.J."/>
            <person name="Bruce D."/>
            <person name="Detter C."/>
            <person name="Goodwin L.A."/>
            <person name="Han J."/>
            <person name="Han C.S."/>
            <person name="Held B."/>
            <person name="Land M.L."/>
            <person name="Mikhailova N."/>
            <person name="Nolan M."/>
            <person name="Pennacchio L."/>
            <person name="Pitluck S."/>
            <person name="Tapia R."/>
            <person name="Woyke T."/>
            <person name="Sobecky P.A."/>
        </authorList>
    </citation>
    <scope>NUCLEOTIDE SEQUENCE [LARGE SCALE GENOMIC DNA]</scope>
    <source>
        <strain evidence="3 4">Y9602</strain>
        <plasmid evidence="3 4">pRAHAQ01</plasmid>
    </source>
</reference>
<dbReference type="PANTHER" id="PTHR38033">
    <property type="entry name" value="MEMBRANE PROTEIN-RELATED"/>
    <property type="match status" value="1"/>
</dbReference>
<gene>
    <name evidence="3" type="ordered locus">Rahaq_4566</name>
</gene>
<dbReference type="Pfam" id="PF09850">
    <property type="entry name" value="DotU"/>
    <property type="match status" value="1"/>
</dbReference>
<dbReference type="InterPro" id="IPR017732">
    <property type="entry name" value="T4/T6SS_DotU"/>
</dbReference>
<sequence>MRNEIDIDELLADTWLSVVQLRNGVVAEEGEALYERCRAQVERVQDQLQLAGYDSESVEHITYAQCALLDETALGRQGEDTAPDNGHIAWQRAPLQARFFGSLQAGEALYERIRSVLRQPAPDITVLSCFHRVLLLGFQGQYSAQTINPQQREQTLAALAGRVTPFNVVLPGALLSKTGRVRGGALFRSLWFWVLVAIVIVSGVWWGGHVWLQHLINQQLPGQF</sequence>
<evidence type="ECO:0000313" key="4">
    <source>
        <dbReference type="Proteomes" id="UP000007257"/>
    </source>
</evidence>
<keyword evidence="3" id="KW-0614">Plasmid</keyword>
<keyword evidence="1" id="KW-0472">Membrane</keyword>
<proteinExistence type="predicted"/>
<reference evidence="4" key="1">
    <citation type="submission" date="2011-01" db="EMBL/GenBank/DDBJ databases">
        <title>Complete sequence of plasmid1 of Rahnella sp. Y9602.</title>
        <authorList>
            <consortium name="US DOE Joint Genome Institute"/>
            <person name="Lucas S."/>
            <person name="Copeland A."/>
            <person name="Lapidus A."/>
            <person name="Cheng J.-F."/>
            <person name="Goodwin L."/>
            <person name="Pitluck S."/>
            <person name="Lu M."/>
            <person name="Detter J.C."/>
            <person name="Han C."/>
            <person name="Tapia R."/>
            <person name="Land M."/>
            <person name="Hauser L."/>
            <person name="Kyrpides N."/>
            <person name="Ivanova N."/>
            <person name="Ovchinnikova G."/>
            <person name="Pagani I."/>
            <person name="Sobecky P.A."/>
            <person name="Martinez R.J."/>
            <person name="Woyke T."/>
        </authorList>
    </citation>
    <scope>NUCLEOTIDE SEQUENCE [LARGE SCALE GENOMIC DNA]</scope>
    <source>
        <strain evidence="4">Y9602</strain>
        <plasmid evidence="4">pRAHAQ01</plasmid>
    </source>
</reference>
<protein>
    <submittedName>
        <fullName evidence="3">Type IV / VI secretion system protein, DotU family</fullName>
    </submittedName>
</protein>
<evidence type="ECO:0000259" key="2">
    <source>
        <dbReference type="Pfam" id="PF09850"/>
    </source>
</evidence>
<organism evidence="3 4">
    <name type="scientific">Rahnella sp. (strain Y9602)</name>
    <dbReference type="NCBI Taxonomy" id="2703885"/>
    <lineage>
        <taxon>Bacteria</taxon>
        <taxon>Pseudomonadati</taxon>
        <taxon>Pseudomonadota</taxon>
        <taxon>Gammaproteobacteria</taxon>
        <taxon>Enterobacterales</taxon>
        <taxon>Yersiniaceae</taxon>
        <taxon>Rahnella</taxon>
    </lineage>
</organism>
<dbReference type="OrthoDB" id="6998040at2"/>
<feature type="transmembrane region" description="Helical" evidence="1">
    <location>
        <begin position="190"/>
        <end position="208"/>
    </location>
</feature>
<evidence type="ECO:0000256" key="1">
    <source>
        <dbReference type="SAM" id="Phobius"/>
    </source>
</evidence>
<dbReference type="Proteomes" id="UP000007257">
    <property type="component" value="Plasmid pRAHAQ01"/>
</dbReference>
<dbReference type="RefSeq" id="WP_013577828.1">
    <property type="nucleotide sequence ID" value="NC_015062.1"/>
</dbReference>
<dbReference type="PANTHER" id="PTHR38033:SF1">
    <property type="entry name" value="DOTU FAMILY TYPE IV_VI SECRETION SYSTEM PROTEIN"/>
    <property type="match status" value="1"/>
</dbReference>
<dbReference type="HOGENOM" id="CLU_071818_2_0_6"/>
<evidence type="ECO:0000313" key="3">
    <source>
        <dbReference type="EMBL" id="ADW76147.1"/>
    </source>
</evidence>
<dbReference type="InterPro" id="IPR038522">
    <property type="entry name" value="T4/T6SS_DotU_sf"/>
</dbReference>
<dbReference type="AlphaFoldDB" id="A0A0H3FFP6"/>
<feature type="domain" description="Type IV / VI secretion system DotU" evidence="2">
    <location>
        <begin position="8"/>
        <end position="210"/>
    </location>
</feature>